<name>A0A1I2U769_9FIRM</name>
<dbReference type="InterPro" id="IPR029057">
    <property type="entry name" value="PRTase-like"/>
</dbReference>
<feature type="domain" description="Phosphoribosyltransferase" evidence="11">
    <location>
        <begin position="7"/>
        <end position="211"/>
    </location>
</feature>
<reference evidence="13" key="1">
    <citation type="submission" date="2016-10" db="EMBL/GenBank/DDBJ databases">
        <authorList>
            <person name="Varghese N."/>
            <person name="Submissions S."/>
        </authorList>
    </citation>
    <scope>NUCLEOTIDE SEQUENCE [LARGE SCALE GENOMIC DNA]</scope>
    <source>
        <strain evidence="13">DSM 17038</strain>
    </source>
</reference>
<dbReference type="NCBIfam" id="NF001097">
    <property type="entry name" value="PRK00129.1"/>
    <property type="match status" value="1"/>
</dbReference>
<evidence type="ECO:0000256" key="5">
    <source>
        <dbReference type="ARBA" id="ARBA00022533"/>
    </source>
</evidence>
<comment type="cofactor">
    <cofactor evidence="1">
        <name>Mg(2+)</name>
        <dbReference type="ChEBI" id="CHEBI:18420"/>
    </cofactor>
</comment>
<organism evidence="12 13">
    <name type="scientific">Desulfotruncus arcticus DSM 17038</name>
    <dbReference type="NCBI Taxonomy" id="1121424"/>
    <lineage>
        <taxon>Bacteria</taxon>
        <taxon>Bacillati</taxon>
        <taxon>Bacillota</taxon>
        <taxon>Clostridia</taxon>
        <taxon>Eubacteriales</taxon>
        <taxon>Desulfallaceae</taxon>
        <taxon>Desulfotruncus</taxon>
    </lineage>
</organism>
<sequence length="213" mass="23317">MSSLHIIDHPLAGDCLRILRNRQTGTRDFRSAMDKLSLVLAVEATKDLKYSQETVITPLDTGADCLRVQDDRVLLVPILRAGLGFLNSFLQVLPEAKVAHIGVSRDHDTLEACPYCNSVPPESDGSFDTIFVLDPMLATGNSSVKTLEMIIEKGYQPGQIKLVCAVSVKKGINQVHSRYPEIKILTAVVDAELNEKAYIVPGLGDAGDRLYLL</sequence>
<evidence type="ECO:0000256" key="8">
    <source>
        <dbReference type="ARBA" id="ARBA00022741"/>
    </source>
</evidence>
<keyword evidence="6 12" id="KW-0328">Glycosyltransferase</keyword>
<evidence type="ECO:0000256" key="1">
    <source>
        <dbReference type="ARBA" id="ARBA00001946"/>
    </source>
</evidence>
<protein>
    <recommendedName>
        <fullName evidence="4 10">Uracil phosphoribosyltransferase</fullName>
        <ecNumber evidence="4 10">2.4.2.9</ecNumber>
    </recommendedName>
</protein>
<dbReference type="GO" id="GO:0005525">
    <property type="term" value="F:GTP binding"/>
    <property type="evidence" value="ECO:0007669"/>
    <property type="project" value="UniProtKB-KW"/>
</dbReference>
<dbReference type="Proteomes" id="UP000199337">
    <property type="component" value="Unassembled WGS sequence"/>
</dbReference>
<keyword evidence="8" id="KW-0547">Nucleotide-binding</keyword>
<dbReference type="SUPFAM" id="SSF53271">
    <property type="entry name" value="PRTase-like"/>
    <property type="match status" value="1"/>
</dbReference>
<evidence type="ECO:0000259" key="11">
    <source>
        <dbReference type="Pfam" id="PF14681"/>
    </source>
</evidence>
<dbReference type="PANTHER" id="PTHR32315:SF4">
    <property type="entry name" value="URACIL PHOSPHORIBOSYLTRANSFERASE, CHLOROPLASTIC"/>
    <property type="match status" value="1"/>
</dbReference>
<dbReference type="EMBL" id="FOOX01000008">
    <property type="protein sequence ID" value="SFG72209.1"/>
    <property type="molecule type" value="Genomic_DNA"/>
</dbReference>
<dbReference type="CDD" id="cd06223">
    <property type="entry name" value="PRTases_typeI"/>
    <property type="match status" value="1"/>
</dbReference>
<evidence type="ECO:0000256" key="10">
    <source>
        <dbReference type="NCBIfam" id="TIGR01091"/>
    </source>
</evidence>
<dbReference type="InterPro" id="IPR000836">
    <property type="entry name" value="PRTase_dom"/>
</dbReference>
<evidence type="ECO:0000313" key="13">
    <source>
        <dbReference type="Proteomes" id="UP000199337"/>
    </source>
</evidence>
<evidence type="ECO:0000256" key="3">
    <source>
        <dbReference type="ARBA" id="ARBA00009516"/>
    </source>
</evidence>
<dbReference type="STRING" id="341036.SAMN05660649_02507"/>
<keyword evidence="5" id="KW-0021">Allosteric enzyme</keyword>
<dbReference type="PANTHER" id="PTHR32315">
    <property type="entry name" value="ADENINE PHOSPHORIBOSYLTRANSFERASE"/>
    <property type="match status" value="1"/>
</dbReference>
<evidence type="ECO:0000256" key="6">
    <source>
        <dbReference type="ARBA" id="ARBA00022676"/>
    </source>
</evidence>
<dbReference type="GO" id="GO:0044206">
    <property type="term" value="P:UMP salvage"/>
    <property type="evidence" value="ECO:0007669"/>
    <property type="project" value="UniProtKB-UniPathway"/>
</dbReference>
<dbReference type="InterPro" id="IPR050054">
    <property type="entry name" value="UPRTase/APRTase"/>
</dbReference>
<accession>A0A1I2U769</accession>
<gene>
    <name evidence="12" type="ORF">SAMN05660649_02507</name>
</gene>
<dbReference type="OrthoDB" id="9781675at2"/>
<keyword evidence="13" id="KW-1185">Reference proteome</keyword>
<dbReference type="AlphaFoldDB" id="A0A1I2U769"/>
<keyword evidence="7 12" id="KW-0808">Transferase</keyword>
<evidence type="ECO:0000256" key="2">
    <source>
        <dbReference type="ARBA" id="ARBA00005180"/>
    </source>
</evidence>
<proteinExistence type="inferred from homology"/>
<evidence type="ECO:0000256" key="9">
    <source>
        <dbReference type="ARBA" id="ARBA00023134"/>
    </source>
</evidence>
<dbReference type="UniPathway" id="UPA00574">
    <property type="reaction ID" value="UER00636"/>
</dbReference>
<dbReference type="FunFam" id="3.40.50.2020:FF:000023">
    <property type="entry name" value="Probable uracil phosphoribosyltransferase"/>
    <property type="match status" value="1"/>
</dbReference>
<dbReference type="GO" id="GO:0004845">
    <property type="term" value="F:uracil phosphoribosyltransferase activity"/>
    <property type="evidence" value="ECO:0007669"/>
    <property type="project" value="UniProtKB-UniRule"/>
</dbReference>
<evidence type="ECO:0000256" key="7">
    <source>
        <dbReference type="ARBA" id="ARBA00022679"/>
    </source>
</evidence>
<dbReference type="RefSeq" id="WP_092471703.1">
    <property type="nucleotide sequence ID" value="NZ_FOOX01000008.1"/>
</dbReference>
<keyword evidence="9" id="KW-0342">GTP-binding</keyword>
<dbReference type="NCBIfam" id="TIGR01091">
    <property type="entry name" value="upp"/>
    <property type="match status" value="1"/>
</dbReference>
<dbReference type="Gene3D" id="3.40.50.2020">
    <property type="match status" value="1"/>
</dbReference>
<comment type="similarity">
    <text evidence="3">Belongs to the UPRTase family.</text>
</comment>
<dbReference type="InterPro" id="IPR005765">
    <property type="entry name" value="UPRT"/>
</dbReference>
<dbReference type="EC" id="2.4.2.9" evidence="4 10"/>
<comment type="pathway">
    <text evidence="2">Pyrimidine metabolism; UMP biosynthesis via salvage pathway; UMP from uracil: step 1/1.</text>
</comment>
<dbReference type="Pfam" id="PF14681">
    <property type="entry name" value="UPRTase"/>
    <property type="match status" value="1"/>
</dbReference>
<dbReference type="GO" id="GO:0006223">
    <property type="term" value="P:uracil salvage"/>
    <property type="evidence" value="ECO:0007669"/>
    <property type="project" value="InterPro"/>
</dbReference>
<evidence type="ECO:0000256" key="4">
    <source>
        <dbReference type="ARBA" id="ARBA00011894"/>
    </source>
</evidence>
<evidence type="ECO:0000313" key="12">
    <source>
        <dbReference type="EMBL" id="SFG72209.1"/>
    </source>
</evidence>